<dbReference type="EMBL" id="JBAMYC010000022">
    <property type="protein sequence ID" value="MEI1252199.1"/>
    <property type="molecule type" value="Genomic_DNA"/>
</dbReference>
<evidence type="ECO:0000313" key="2">
    <source>
        <dbReference type="Proteomes" id="UP001531129"/>
    </source>
</evidence>
<evidence type="ECO:0000313" key="1">
    <source>
        <dbReference type="EMBL" id="MEI1252199.1"/>
    </source>
</evidence>
<name>A0ABU8CU80_9HYPH</name>
<proteinExistence type="predicted"/>
<organism evidence="1 2">
    <name type="scientific">Rhizobium aouanii</name>
    <dbReference type="NCBI Taxonomy" id="3118145"/>
    <lineage>
        <taxon>Bacteria</taxon>
        <taxon>Pseudomonadati</taxon>
        <taxon>Pseudomonadota</taxon>
        <taxon>Alphaproteobacteria</taxon>
        <taxon>Hyphomicrobiales</taxon>
        <taxon>Rhizobiaceae</taxon>
        <taxon>Rhizobium/Agrobacterium group</taxon>
        <taxon>Rhizobium</taxon>
    </lineage>
</organism>
<gene>
    <name evidence="1" type="ORF">V8Q02_30000</name>
</gene>
<accession>A0ABU8CU80</accession>
<comment type="caution">
    <text evidence="1">The sequence shown here is derived from an EMBL/GenBank/DDBJ whole genome shotgun (WGS) entry which is preliminary data.</text>
</comment>
<dbReference type="RefSeq" id="WP_335915807.1">
    <property type="nucleotide sequence ID" value="NZ_JBAMYB010000021.1"/>
</dbReference>
<protein>
    <submittedName>
        <fullName evidence="1">Uncharacterized protein</fullName>
    </submittedName>
</protein>
<keyword evidence="2" id="KW-1185">Reference proteome</keyword>
<reference evidence="1 2" key="1">
    <citation type="submission" date="2024-01" db="EMBL/GenBank/DDBJ databases">
        <title>Draft genome sequences of three bacterial strains isolated from Acacia saligna represent a potential new species within the genus Rhizobium.</title>
        <authorList>
            <person name="Tambong J.T."/>
            <person name="Mnasri B."/>
        </authorList>
    </citation>
    <scope>NUCLEOTIDE SEQUENCE [LARGE SCALE GENOMIC DNA]</scope>
    <source>
        <strain evidence="1 2">1AS12I</strain>
    </source>
</reference>
<sequence length="58" mass="6368">MEFSFWDCEVIRGKEPQNLRKVPFGDAIAAGNYNGIDLASRQVFPTIRSLGGEPAKIG</sequence>
<dbReference type="Proteomes" id="UP001531129">
    <property type="component" value="Unassembled WGS sequence"/>
</dbReference>